<evidence type="ECO:0000259" key="10">
    <source>
        <dbReference type="Pfam" id="PF24858"/>
    </source>
</evidence>
<keyword evidence="6" id="KW-0560">Oxidoreductase</keyword>
<dbReference type="GO" id="GO:0005789">
    <property type="term" value="C:endoplasmic reticulum membrane"/>
    <property type="evidence" value="ECO:0007669"/>
    <property type="project" value="UniProtKB-SubCell"/>
</dbReference>
<proteinExistence type="predicted"/>
<keyword evidence="3 9" id="KW-0812">Transmembrane</keyword>
<feature type="domain" description="Alkylglycerol monooxygenase C-terminal" evidence="10">
    <location>
        <begin position="23"/>
        <end position="84"/>
    </location>
</feature>
<keyword evidence="4" id="KW-0256">Endoplasmic reticulum</keyword>
<feature type="transmembrane region" description="Helical" evidence="9">
    <location>
        <begin position="47"/>
        <end position="66"/>
    </location>
</feature>
<keyword evidence="12" id="KW-1185">Reference proteome</keyword>
<dbReference type="Proteomes" id="UP000887116">
    <property type="component" value="Unassembled WGS sequence"/>
</dbReference>
<reference evidence="11" key="1">
    <citation type="submission" date="2020-07" db="EMBL/GenBank/DDBJ databases">
        <title>Multicomponent nature underlies the extraordinary mechanical properties of spider dragline silk.</title>
        <authorList>
            <person name="Kono N."/>
            <person name="Nakamura H."/>
            <person name="Mori M."/>
            <person name="Yoshida Y."/>
            <person name="Ohtoshi R."/>
            <person name="Malay A.D."/>
            <person name="Moran D.A.P."/>
            <person name="Tomita M."/>
            <person name="Numata K."/>
            <person name="Arakawa K."/>
        </authorList>
    </citation>
    <scope>NUCLEOTIDE SEQUENCE</scope>
</reference>
<dbReference type="OrthoDB" id="6482831at2759"/>
<dbReference type="PANTHER" id="PTHR21624:SF1">
    <property type="entry name" value="ALKYLGLYCEROL MONOOXYGENASE"/>
    <property type="match status" value="1"/>
</dbReference>
<organism evidence="11 12">
    <name type="scientific">Trichonephila clavata</name>
    <name type="common">Joro spider</name>
    <name type="synonym">Nephila clavata</name>
    <dbReference type="NCBI Taxonomy" id="2740835"/>
    <lineage>
        <taxon>Eukaryota</taxon>
        <taxon>Metazoa</taxon>
        <taxon>Ecdysozoa</taxon>
        <taxon>Arthropoda</taxon>
        <taxon>Chelicerata</taxon>
        <taxon>Arachnida</taxon>
        <taxon>Araneae</taxon>
        <taxon>Araneomorphae</taxon>
        <taxon>Entelegynae</taxon>
        <taxon>Araneoidea</taxon>
        <taxon>Nephilidae</taxon>
        <taxon>Trichonephila</taxon>
    </lineage>
</organism>
<dbReference type="AlphaFoldDB" id="A0A8X6L6V4"/>
<evidence type="ECO:0000256" key="2">
    <source>
        <dbReference type="ARBA" id="ARBA00004477"/>
    </source>
</evidence>
<evidence type="ECO:0000256" key="4">
    <source>
        <dbReference type="ARBA" id="ARBA00022824"/>
    </source>
</evidence>
<dbReference type="InterPro" id="IPR056853">
    <property type="entry name" value="AGMP_C"/>
</dbReference>
<evidence type="ECO:0000256" key="6">
    <source>
        <dbReference type="ARBA" id="ARBA00023002"/>
    </source>
</evidence>
<comment type="caution">
    <text evidence="11">The sequence shown here is derived from an EMBL/GenBank/DDBJ whole genome shotgun (WGS) entry which is preliminary data.</text>
</comment>
<evidence type="ECO:0000313" key="11">
    <source>
        <dbReference type="EMBL" id="GFQ95988.1"/>
    </source>
</evidence>
<dbReference type="Pfam" id="PF24858">
    <property type="entry name" value="AGMP_C"/>
    <property type="match status" value="1"/>
</dbReference>
<protein>
    <submittedName>
        <fullName evidence="11">Alkylglycerol monooxygenase</fullName>
    </submittedName>
</protein>
<comment type="subcellular location">
    <subcellularLocation>
        <location evidence="2">Endoplasmic reticulum membrane</location>
        <topology evidence="2">Multi-pass membrane protein</topology>
    </subcellularLocation>
</comment>
<feature type="transmembrane region" description="Helical" evidence="9">
    <location>
        <begin position="16"/>
        <end position="35"/>
    </location>
</feature>
<evidence type="ECO:0000256" key="1">
    <source>
        <dbReference type="ARBA" id="ARBA00001962"/>
    </source>
</evidence>
<evidence type="ECO:0000256" key="8">
    <source>
        <dbReference type="ARBA" id="ARBA00023136"/>
    </source>
</evidence>
<dbReference type="PANTHER" id="PTHR21624">
    <property type="entry name" value="STEROL DESATURASE-RELATED PROTEIN"/>
    <property type="match status" value="1"/>
</dbReference>
<accession>A0A8X6L6V4</accession>
<dbReference type="EMBL" id="BMAO01034348">
    <property type="protein sequence ID" value="GFQ95988.1"/>
    <property type="molecule type" value="Genomic_DNA"/>
</dbReference>
<sequence length="138" mass="16205">MQVKFPVKKYNPAVPFLYILQGFFHFFAILATYFALQRNQHILPPKVLYGVIMYIMFSVTSLGSVLDRRPYAVWLELLRCLLYIPADYYFTPWIFVANPAYYKTIAMLIRGLFIATGILWLKTVIDGRTVKWNPKKLL</sequence>
<name>A0A8X6L6V4_TRICU</name>
<dbReference type="GO" id="GO:0006643">
    <property type="term" value="P:membrane lipid metabolic process"/>
    <property type="evidence" value="ECO:0007669"/>
    <property type="project" value="TreeGrafter"/>
</dbReference>
<keyword evidence="7" id="KW-0408">Iron</keyword>
<evidence type="ECO:0000256" key="5">
    <source>
        <dbReference type="ARBA" id="ARBA00022989"/>
    </source>
</evidence>
<dbReference type="GO" id="GO:0050479">
    <property type="term" value="F:glyceryl-ether monooxygenase activity"/>
    <property type="evidence" value="ECO:0007669"/>
    <property type="project" value="TreeGrafter"/>
</dbReference>
<keyword evidence="11" id="KW-0503">Monooxygenase</keyword>
<keyword evidence="5 9" id="KW-1133">Transmembrane helix</keyword>
<evidence type="ECO:0000256" key="7">
    <source>
        <dbReference type="ARBA" id="ARBA00023004"/>
    </source>
</evidence>
<gene>
    <name evidence="11" type="primary">agmo_1</name>
    <name evidence="11" type="ORF">TNCT_373661</name>
</gene>
<dbReference type="InterPro" id="IPR051689">
    <property type="entry name" value="Sterol_desaturase/TMEM195"/>
</dbReference>
<comment type="cofactor">
    <cofactor evidence="1">
        <name>Fe cation</name>
        <dbReference type="ChEBI" id="CHEBI:24875"/>
    </cofactor>
</comment>
<evidence type="ECO:0000313" key="12">
    <source>
        <dbReference type="Proteomes" id="UP000887116"/>
    </source>
</evidence>
<evidence type="ECO:0000256" key="9">
    <source>
        <dbReference type="SAM" id="Phobius"/>
    </source>
</evidence>
<keyword evidence="8 9" id="KW-0472">Membrane</keyword>
<evidence type="ECO:0000256" key="3">
    <source>
        <dbReference type="ARBA" id="ARBA00022692"/>
    </source>
</evidence>
<feature type="transmembrane region" description="Helical" evidence="9">
    <location>
        <begin position="100"/>
        <end position="121"/>
    </location>
</feature>